<dbReference type="EMBL" id="FP476056">
    <property type="protein sequence ID" value="CAZ98678.1"/>
    <property type="molecule type" value="Genomic_DNA"/>
</dbReference>
<reference evidence="1 2" key="2">
    <citation type="journal article" date="2012" name="Environ. Microbiol.">
        <title>Characterization of the first alginolytic operons in a marine bacterium: from their emergence in marine Flavobacteriia to their independent transfers to marine Proteobacteria and human gut Bacteroides.</title>
        <authorList>
            <person name="Thomas F."/>
            <person name="Barbeyron T."/>
            <person name="Tonon T."/>
            <person name="Genicot S."/>
            <person name="Czjzek M."/>
            <person name="Michel G."/>
        </authorList>
    </citation>
    <scope>NUCLEOTIDE SEQUENCE [LARGE SCALE GENOMIC DNA]</scope>
    <source>
        <strain evidence="2">DSM 12802 / CCUG 47099 / CIP 106680 / NCIMB 13871 / Dsij</strain>
    </source>
</reference>
<dbReference type="Proteomes" id="UP000008898">
    <property type="component" value="Chromosome"/>
</dbReference>
<proteinExistence type="predicted"/>
<sequence length="47" mass="5634">MFGILILGDEDMGHLLWIWFFKPFRGVFVFKQRLGLFLFKSPSRSRV</sequence>
<keyword evidence="2" id="KW-1185">Reference proteome</keyword>
<dbReference type="KEGG" id="zga:ZOBELLIA_4543"/>
<name>G0L459_ZOBGA</name>
<gene>
    <name evidence="1" type="ordered locus">zobellia_4543</name>
</gene>
<evidence type="ECO:0000313" key="1">
    <source>
        <dbReference type="EMBL" id="CAZ98678.1"/>
    </source>
</evidence>
<organism evidence="1 2">
    <name type="scientific">Zobellia galactanivorans (strain DSM 12802 / CCUG 47099 / CIP 106680 / NCIMB 13871 / Dsij)</name>
    <dbReference type="NCBI Taxonomy" id="63186"/>
    <lineage>
        <taxon>Bacteria</taxon>
        <taxon>Pseudomonadati</taxon>
        <taxon>Bacteroidota</taxon>
        <taxon>Flavobacteriia</taxon>
        <taxon>Flavobacteriales</taxon>
        <taxon>Flavobacteriaceae</taxon>
        <taxon>Zobellia</taxon>
    </lineage>
</organism>
<dbReference type="AlphaFoldDB" id="G0L459"/>
<dbReference type="HOGENOM" id="CLU_3175093_0_0_10"/>
<accession>G0L459</accession>
<protein>
    <submittedName>
        <fullName evidence="1">Uncharacterized protein</fullName>
    </submittedName>
</protein>
<evidence type="ECO:0000313" key="2">
    <source>
        <dbReference type="Proteomes" id="UP000008898"/>
    </source>
</evidence>
<reference evidence="2" key="1">
    <citation type="submission" date="2009-07" db="EMBL/GenBank/DDBJ databases">
        <title>Complete genome sequence of Zobellia galactanivorans Dsij.</title>
        <authorList>
            <consortium name="Genoscope - CEA"/>
        </authorList>
    </citation>
    <scope>NUCLEOTIDE SEQUENCE [LARGE SCALE GENOMIC DNA]</scope>
    <source>
        <strain evidence="2">DSM 12802 / CCUG 47099 / CIP 106680 / NCIMB 13871 / Dsij</strain>
    </source>
</reference>